<comment type="caution">
    <text evidence="2">The sequence shown here is derived from an EMBL/GenBank/DDBJ whole genome shotgun (WGS) entry which is preliminary data.</text>
</comment>
<protein>
    <recommendedName>
        <fullName evidence="4">Transmembrane protein</fullName>
    </recommendedName>
</protein>
<keyword evidence="1" id="KW-0812">Transmembrane</keyword>
<dbReference type="Proteomes" id="UP001500755">
    <property type="component" value="Unassembled WGS sequence"/>
</dbReference>
<gene>
    <name evidence="2" type="ORF">GCM10009755_15190</name>
</gene>
<sequence length="193" mass="20133">MNDRTYSRRRSDLVNEALLTLMTRRLVLVAVRLLAALAMLAASIGAAVSSLGSQPVRHVLLLAATAMAVVGLLAALWGVLSARRLNAKDPLDDLAARRPPPLRAPTTVPAAITVLLIGVVAAGILGTVLQGEAPAFAVGAAIGAVVLGLIGPVCLLLHRRTVDDLAAQREGDPALAARIDDLEPYWAYEELSG</sequence>
<evidence type="ECO:0000256" key="1">
    <source>
        <dbReference type="SAM" id="Phobius"/>
    </source>
</evidence>
<feature type="transmembrane region" description="Helical" evidence="1">
    <location>
        <begin position="107"/>
        <end position="129"/>
    </location>
</feature>
<keyword evidence="1" id="KW-0472">Membrane</keyword>
<name>A0ABP5ES74_9MICO</name>
<feature type="transmembrane region" description="Helical" evidence="1">
    <location>
        <begin position="26"/>
        <end position="48"/>
    </location>
</feature>
<proteinExistence type="predicted"/>
<feature type="transmembrane region" description="Helical" evidence="1">
    <location>
        <begin position="135"/>
        <end position="157"/>
    </location>
</feature>
<keyword evidence="1" id="KW-1133">Transmembrane helix</keyword>
<organism evidence="2 3">
    <name type="scientific">Brevibacterium samyangense</name>
    <dbReference type="NCBI Taxonomy" id="366888"/>
    <lineage>
        <taxon>Bacteria</taxon>
        <taxon>Bacillati</taxon>
        <taxon>Actinomycetota</taxon>
        <taxon>Actinomycetes</taxon>
        <taxon>Micrococcales</taxon>
        <taxon>Brevibacteriaceae</taxon>
        <taxon>Brevibacterium</taxon>
    </lineage>
</organism>
<accession>A0ABP5ES74</accession>
<keyword evidence="3" id="KW-1185">Reference proteome</keyword>
<dbReference type="EMBL" id="BAAANO010000013">
    <property type="protein sequence ID" value="GAA2006156.1"/>
    <property type="molecule type" value="Genomic_DNA"/>
</dbReference>
<dbReference type="RefSeq" id="WP_344308452.1">
    <property type="nucleotide sequence ID" value="NZ_BAAANO010000013.1"/>
</dbReference>
<evidence type="ECO:0000313" key="3">
    <source>
        <dbReference type="Proteomes" id="UP001500755"/>
    </source>
</evidence>
<reference evidence="3" key="1">
    <citation type="journal article" date="2019" name="Int. J. Syst. Evol. Microbiol.">
        <title>The Global Catalogue of Microorganisms (GCM) 10K type strain sequencing project: providing services to taxonomists for standard genome sequencing and annotation.</title>
        <authorList>
            <consortium name="The Broad Institute Genomics Platform"/>
            <consortium name="The Broad Institute Genome Sequencing Center for Infectious Disease"/>
            <person name="Wu L."/>
            <person name="Ma J."/>
        </authorList>
    </citation>
    <scope>NUCLEOTIDE SEQUENCE [LARGE SCALE GENOMIC DNA]</scope>
    <source>
        <strain evidence="3">JCM 14546</strain>
    </source>
</reference>
<evidence type="ECO:0008006" key="4">
    <source>
        <dbReference type="Google" id="ProtNLM"/>
    </source>
</evidence>
<feature type="transmembrane region" description="Helical" evidence="1">
    <location>
        <begin position="60"/>
        <end position="80"/>
    </location>
</feature>
<evidence type="ECO:0000313" key="2">
    <source>
        <dbReference type="EMBL" id="GAA2006156.1"/>
    </source>
</evidence>